<dbReference type="OrthoDB" id="1730007at2"/>
<protein>
    <submittedName>
        <fullName evidence="1">Uncharacterized protein</fullName>
    </submittedName>
</protein>
<keyword evidence="2" id="KW-1185">Reference proteome</keyword>
<evidence type="ECO:0000313" key="2">
    <source>
        <dbReference type="Proteomes" id="UP000030408"/>
    </source>
</evidence>
<organism evidence="1 2">
    <name type="scientific">Ureibacillus sinduriensis BLB-1 = JCM 15800</name>
    <dbReference type="NCBI Taxonomy" id="1384057"/>
    <lineage>
        <taxon>Bacteria</taxon>
        <taxon>Bacillati</taxon>
        <taxon>Bacillota</taxon>
        <taxon>Bacilli</taxon>
        <taxon>Bacillales</taxon>
        <taxon>Caryophanaceae</taxon>
        <taxon>Ureibacillus</taxon>
    </lineage>
</organism>
<sequence length="221" mass="24977">MKNKENKKSYSVTLTNGRIKNLIPECRILKIRGSVALYQDLKLERISTHGYSIFHSQVVAEALSNSGSCVIKENCVVDEVTNTGNLKMKNGQIYKIFSSGKLSIEQTLQSKQFHSIGIVQANVIHSERFQLKLSGTSRIERLITHHATVEKENLSFPLLKKKLICKYIKGSNLQLANTDAEVVEGDIVVINKHCNIQTLYYKENYSISSFANVQQIIRSEM</sequence>
<dbReference type="EMBL" id="JPVO01000046">
    <property type="protein sequence ID" value="KGR76346.1"/>
    <property type="molecule type" value="Genomic_DNA"/>
</dbReference>
<dbReference type="Proteomes" id="UP000030408">
    <property type="component" value="Unassembled WGS sequence"/>
</dbReference>
<comment type="caution">
    <text evidence="1">The sequence shown here is derived from an EMBL/GenBank/DDBJ whole genome shotgun (WGS) entry which is preliminary data.</text>
</comment>
<accession>A0A0A3HUV1</accession>
<dbReference type="RefSeq" id="WP_036199457.1">
    <property type="nucleotide sequence ID" value="NZ_AVCY01000010.1"/>
</dbReference>
<evidence type="ECO:0000313" key="1">
    <source>
        <dbReference type="EMBL" id="KGR76346.1"/>
    </source>
</evidence>
<proteinExistence type="predicted"/>
<dbReference type="AlphaFoldDB" id="A0A0A3HUV1"/>
<reference evidence="1 2" key="1">
    <citation type="submission" date="2014-02" db="EMBL/GenBank/DDBJ databases">
        <title>Draft genome sequence of Lysinibacillus sinduriensis JCM 15800.</title>
        <authorList>
            <person name="Zhang F."/>
            <person name="Wang G."/>
            <person name="Zhang L."/>
        </authorList>
    </citation>
    <scope>NUCLEOTIDE SEQUENCE [LARGE SCALE GENOMIC DNA]</scope>
    <source>
        <strain evidence="1 2">JCM 15800</strain>
    </source>
</reference>
<name>A0A0A3HUV1_9BACL</name>
<gene>
    <name evidence="1" type="ORF">CD33_07325</name>
</gene>
<dbReference type="STRING" id="1384057.CD33_07325"/>
<dbReference type="eggNOG" id="COG1664">
    <property type="taxonomic scope" value="Bacteria"/>
</dbReference>